<protein>
    <recommendedName>
        <fullName evidence="6">tRNA N6-adenosine threonylcarbamoyltransferase</fullName>
        <ecNumber evidence="6">2.3.1.234</ecNumber>
    </recommendedName>
    <alternativeName>
        <fullName evidence="6">N6-L-threonylcarbamoyladenine synthase</fullName>
        <shortName evidence="6">t(6)A synthase</shortName>
    </alternativeName>
    <alternativeName>
        <fullName evidence="6">t(6)A37 threonylcarbamoyladenosine biosynthesis protein TsaD</fullName>
    </alternativeName>
    <alternativeName>
        <fullName evidence="6">tRNA threonylcarbamoyladenosine biosynthesis protein TsaD</fullName>
    </alternativeName>
</protein>
<dbReference type="InterPro" id="IPR022450">
    <property type="entry name" value="TsaD"/>
</dbReference>
<comment type="cofactor">
    <cofactor evidence="6">
        <name>Fe(2+)</name>
        <dbReference type="ChEBI" id="CHEBI:29033"/>
    </cofactor>
    <text evidence="6">Binds 1 Fe(2+) ion per subunit.</text>
</comment>
<comment type="caution">
    <text evidence="8">The sequence shown here is derived from an EMBL/GenBank/DDBJ whole genome shotgun (WGS) entry which is preliminary data.</text>
</comment>
<dbReference type="Proteomes" id="UP000177039">
    <property type="component" value="Unassembled WGS sequence"/>
</dbReference>
<dbReference type="InterPro" id="IPR000905">
    <property type="entry name" value="Gcp-like_dom"/>
</dbReference>
<dbReference type="NCBIfam" id="TIGR00329">
    <property type="entry name" value="gcp_kae1"/>
    <property type="match status" value="1"/>
</dbReference>
<dbReference type="SUPFAM" id="SSF53067">
    <property type="entry name" value="Actin-like ATPase domain"/>
    <property type="match status" value="1"/>
</dbReference>
<feature type="binding site" evidence="6">
    <location>
        <position position="321"/>
    </location>
    <ligand>
        <name>Fe cation</name>
        <dbReference type="ChEBI" id="CHEBI:24875"/>
    </ligand>
</feature>
<accession>A0A1F5H7C6</accession>
<feature type="binding site" evidence="6">
    <location>
        <position position="115"/>
    </location>
    <ligand>
        <name>Fe cation</name>
        <dbReference type="ChEBI" id="CHEBI:24875"/>
    </ligand>
</feature>
<keyword evidence="4 6" id="KW-0012">Acyltransferase</keyword>
<evidence type="ECO:0000313" key="9">
    <source>
        <dbReference type="Proteomes" id="UP000177039"/>
    </source>
</evidence>
<dbReference type="PRINTS" id="PR00789">
    <property type="entry name" value="OSIALOPTASE"/>
</dbReference>
<evidence type="ECO:0000256" key="3">
    <source>
        <dbReference type="ARBA" id="ARBA00022723"/>
    </source>
</evidence>
<dbReference type="EMBL" id="MFBT01000007">
    <property type="protein sequence ID" value="OGD99977.1"/>
    <property type="molecule type" value="Genomic_DNA"/>
</dbReference>
<feature type="binding site" evidence="6">
    <location>
        <position position="293"/>
    </location>
    <ligand>
        <name>substrate</name>
    </ligand>
</feature>
<dbReference type="EC" id="2.3.1.234" evidence="6"/>
<feature type="binding site" evidence="6">
    <location>
        <begin position="141"/>
        <end position="145"/>
    </location>
    <ligand>
        <name>substrate</name>
    </ligand>
</feature>
<dbReference type="HAMAP" id="MF_01445">
    <property type="entry name" value="TsaD"/>
    <property type="match status" value="1"/>
</dbReference>
<keyword evidence="6" id="KW-0963">Cytoplasm</keyword>
<comment type="subcellular location">
    <subcellularLocation>
        <location evidence="6">Cytoplasm</location>
    </subcellularLocation>
</comment>
<evidence type="ECO:0000256" key="4">
    <source>
        <dbReference type="ARBA" id="ARBA00023315"/>
    </source>
</evidence>
<proteinExistence type="inferred from homology"/>
<feature type="binding site" evidence="6">
    <location>
        <position position="187"/>
    </location>
    <ligand>
        <name>substrate</name>
    </ligand>
</feature>
<dbReference type="GO" id="GO:0061711">
    <property type="term" value="F:tRNA N(6)-L-threonylcarbamoyladenine synthase activity"/>
    <property type="evidence" value="ECO:0007669"/>
    <property type="project" value="UniProtKB-EC"/>
</dbReference>
<dbReference type="PANTHER" id="PTHR11735:SF6">
    <property type="entry name" value="TRNA N6-ADENOSINE THREONYLCARBAMOYLTRANSFERASE, MITOCHONDRIAL"/>
    <property type="match status" value="1"/>
</dbReference>
<feature type="binding site" evidence="6">
    <location>
        <position position="174"/>
    </location>
    <ligand>
        <name>substrate</name>
    </ligand>
</feature>
<evidence type="ECO:0000256" key="6">
    <source>
        <dbReference type="HAMAP-Rule" id="MF_01445"/>
    </source>
</evidence>
<sequence>MLILGIESTCDETGAGIVRDGRRILANVVSSSAKLHQKYQGVVPEIAAREQVRVIVPVLNEALRQAQSKLNEIDAIAVAYGPGFVGSLLVGVETAKTLALVWKKPLTCVNHLIGHVYANWLTVNREPKTVNLPQFPIVALIVSGGHTDLILMKDHGKYGWLGGTRDDAAGEVFDKVARVLGLGYPGGDEIERAAQQLTADNLPSDAKALAGSQLTFNFPRPMIGDNTFDFSFSGLKTSVVNYVSQVSDVCGQVPAIAVKFQDAIVDVLVKKTLRAAETYSAKSVVVGGGVAANEYLRDQFSVINSQLGIPVFFPSKGLATDNGAMIAAAAFYLKKRVDSLKLQADPGLNFNDI</sequence>
<comment type="similarity">
    <text evidence="6">Belongs to the KAE1 / TsaD family.</text>
</comment>
<comment type="catalytic activity">
    <reaction evidence="5 6">
        <text>L-threonylcarbamoyladenylate + adenosine(37) in tRNA = N(6)-L-threonylcarbamoyladenosine(37) in tRNA + AMP + H(+)</text>
        <dbReference type="Rhea" id="RHEA:37059"/>
        <dbReference type="Rhea" id="RHEA-COMP:10162"/>
        <dbReference type="Rhea" id="RHEA-COMP:10163"/>
        <dbReference type="ChEBI" id="CHEBI:15378"/>
        <dbReference type="ChEBI" id="CHEBI:73682"/>
        <dbReference type="ChEBI" id="CHEBI:74411"/>
        <dbReference type="ChEBI" id="CHEBI:74418"/>
        <dbReference type="ChEBI" id="CHEBI:456215"/>
        <dbReference type="EC" id="2.3.1.234"/>
    </reaction>
</comment>
<feature type="binding site" evidence="6">
    <location>
        <position position="191"/>
    </location>
    <ligand>
        <name>substrate</name>
    </ligand>
</feature>
<dbReference type="GO" id="GO:0005506">
    <property type="term" value="F:iron ion binding"/>
    <property type="evidence" value="ECO:0007669"/>
    <property type="project" value="UniProtKB-UniRule"/>
</dbReference>
<reference evidence="8 9" key="1">
    <citation type="journal article" date="2016" name="Nat. Commun.">
        <title>Thousands of microbial genomes shed light on interconnected biogeochemical processes in an aquifer system.</title>
        <authorList>
            <person name="Anantharaman K."/>
            <person name="Brown C.T."/>
            <person name="Hug L.A."/>
            <person name="Sharon I."/>
            <person name="Castelle C.J."/>
            <person name="Probst A.J."/>
            <person name="Thomas B.C."/>
            <person name="Singh A."/>
            <person name="Wilkins M.J."/>
            <person name="Karaoz U."/>
            <person name="Brodie E.L."/>
            <person name="Williams K.H."/>
            <person name="Hubbard S.S."/>
            <person name="Banfield J.F."/>
        </authorList>
    </citation>
    <scope>NUCLEOTIDE SEQUENCE [LARGE SCALE GENOMIC DNA]</scope>
</reference>
<name>A0A1F5H7C6_9BACT</name>
<dbReference type="Gene3D" id="3.30.420.40">
    <property type="match status" value="2"/>
</dbReference>
<keyword evidence="6" id="KW-0408">Iron</keyword>
<keyword evidence="1 6" id="KW-0808">Transferase</keyword>
<dbReference type="NCBIfam" id="TIGR03723">
    <property type="entry name" value="T6A_TsaD_YgjD"/>
    <property type="match status" value="1"/>
</dbReference>
<evidence type="ECO:0000313" key="8">
    <source>
        <dbReference type="EMBL" id="OGD99977.1"/>
    </source>
</evidence>
<evidence type="ECO:0000256" key="2">
    <source>
        <dbReference type="ARBA" id="ARBA00022694"/>
    </source>
</evidence>
<dbReference type="InterPro" id="IPR043129">
    <property type="entry name" value="ATPase_NBD"/>
</dbReference>
<keyword evidence="3 6" id="KW-0479">Metal-binding</keyword>
<feature type="binding site" evidence="6">
    <location>
        <position position="111"/>
    </location>
    <ligand>
        <name>Fe cation</name>
        <dbReference type="ChEBI" id="CHEBI:24875"/>
    </ligand>
</feature>
<dbReference type="InterPro" id="IPR017861">
    <property type="entry name" value="KAE1/TsaD"/>
</dbReference>
<dbReference type="FunFam" id="3.30.420.40:FF:000012">
    <property type="entry name" value="tRNA N6-adenosine threonylcarbamoyltransferase"/>
    <property type="match status" value="1"/>
</dbReference>
<gene>
    <name evidence="6" type="primary">tsaD</name>
    <name evidence="8" type="ORF">A3B54_02760</name>
</gene>
<dbReference type="CDD" id="cd24133">
    <property type="entry name" value="ASKHA_NBD_TsaD_bac"/>
    <property type="match status" value="1"/>
</dbReference>
<feature type="domain" description="Gcp-like" evidence="7">
    <location>
        <begin position="24"/>
        <end position="327"/>
    </location>
</feature>
<organism evidence="8 9">
    <name type="scientific">Candidatus Curtissbacteria bacterium RIFCSPLOWO2_01_FULL_42_50</name>
    <dbReference type="NCBI Taxonomy" id="1797730"/>
    <lineage>
        <taxon>Bacteria</taxon>
        <taxon>Candidatus Curtissiibacteriota</taxon>
    </lineage>
</organism>
<dbReference type="GO" id="GO:0002949">
    <property type="term" value="P:tRNA threonylcarbamoyladenosine modification"/>
    <property type="evidence" value="ECO:0007669"/>
    <property type="project" value="UniProtKB-UniRule"/>
</dbReference>
<evidence type="ECO:0000259" key="7">
    <source>
        <dbReference type="Pfam" id="PF00814"/>
    </source>
</evidence>
<comment type="function">
    <text evidence="6">Required for the formation of a threonylcarbamoyl group on adenosine at position 37 (t(6)A37) in tRNAs that read codons beginning with adenine. Is involved in the transfer of the threonylcarbamoyl moiety of threonylcarbamoyl-AMP (TC-AMP) to the N6 group of A37, together with TsaE and TsaB. TsaD likely plays a direct catalytic role in this reaction.</text>
</comment>
<dbReference type="AlphaFoldDB" id="A0A1F5H7C6"/>
<dbReference type="GO" id="GO:0005737">
    <property type="term" value="C:cytoplasm"/>
    <property type="evidence" value="ECO:0007669"/>
    <property type="project" value="UniProtKB-SubCell"/>
</dbReference>
<dbReference type="Pfam" id="PF00814">
    <property type="entry name" value="TsaD"/>
    <property type="match status" value="1"/>
</dbReference>
<evidence type="ECO:0000256" key="1">
    <source>
        <dbReference type="ARBA" id="ARBA00022679"/>
    </source>
</evidence>
<dbReference type="PANTHER" id="PTHR11735">
    <property type="entry name" value="TRNA N6-ADENOSINE THREONYLCARBAMOYLTRANSFERASE"/>
    <property type="match status" value="1"/>
</dbReference>
<evidence type="ECO:0000256" key="5">
    <source>
        <dbReference type="ARBA" id="ARBA00048117"/>
    </source>
</evidence>
<keyword evidence="2 6" id="KW-0819">tRNA processing</keyword>